<feature type="transmembrane region" description="Helical" evidence="1">
    <location>
        <begin position="47"/>
        <end position="68"/>
    </location>
</feature>
<organism evidence="3 4">
    <name type="scientific">Vibrio alginolyticus</name>
    <dbReference type="NCBI Taxonomy" id="663"/>
    <lineage>
        <taxon>Bacteria</taxon>
        <taxon>Pseudomonadati</taxon>
        <taxon>Pseudomonadota</taxon>
        <taxon>Gammaproteobacteria</taxon>
        <taxon>Vibrionales</taxon>
        <taxon>Vibrionaceae</taxon>
        <taxon>Vibrio</taxon>
    </lineage>
</organism>
<evidence type="ECO:0000259" key="2">
    <source>
        <dbReference type="Pfam" id="PF01478"/>
    </source>
</evidence>
<keyword evidence="1" id="KW-1133">Transmembrane helix</keyword>
<dbReference type="InterPro" id="IPR000045">
    <property type="entry name" value="Prepilin_IV_endopep_pep"/>
</dbReference>
<proteinExistence type="predicted"/>
<accession>A0A7Y0MZZ9</accession>
<dbReference type="Pfam" id="PF01478">
    <property type="entry name" value="Peptidase_A24"/>
    <property type="match status" value="1"/>
</dbReference>
<evidence type="ECO:0000313" key="3">
    <source>
        <dbReference type="EMBL" id="NMR76532.1"/>
    </source>
</evidence>
<evidence type="ECO:0000313" key="4">
    <source>
        <dbReference type="Proteomes" id="UP000565155"/>
    </source>
</evidence>
<reference evidence="3 4" key="1">
    <citation type="submission" date="2020-04" db="EMBL/GenBank/DDBJ databases">
        <title>Whole-genome sequencing of Vibrio spp. from China reveals different genetic environments of blaCTX-M-14 among diverse lineages.</title>
        <authorList>
            <person name="Zheng Z."/>
            <person name="Ye L."/>
            <person name="Chen S."/>
        </authorList>
    </citation>
    <scope>NUCLEOTIDE SEQUENCE [LARGE SCALE GENOMIC DNA]</scope>
    <source>
        <strain evidence="3 4">Vb1636</strain>
    </source>
</reference>
<dbReference type="Proteomes" id="UP000565155">
    <property type="component" value="Unassembled WGS sequence"/>
</dbReference>
<sequence>MYIVIFSILLLICLNDFMYRTISNFYLSILTIVLFLGWLVQPNWQVWPYTLAILIIGILLFLFGILAAGDAKLLAILSLGIDPIYMPLTLLGIVFFGGVMAIGYLFYGLFTDLAKVRQRGIPYGVPICLVGGLAIAVSAL</sequence>
<keyword evidence="1" id="KW-0812">Transmembrane</keyword>
<name>A0A7Y0MZZ9_VIBAL</name>
<evidence type="ECO:0000256" key="1">
    <source>
        <dbReference type="SAM" id="Phobius"/>
    </source>
</evidence>
<dbReference type="Gene3D" id="1.20.120.1220">
    <property type="match status" value="1"/>
</dbReference>
<feature type="domain" description="Prepilin type IV endopeptidase peptidase" evidence="2">
    <location>
        <begin position="3"/>
        <end position="102"/>
    </location>
</feature>
<gene>
    <name evidence="3" type="ORF">HKB35_23280</name>
</gene>
<feature type="transmembrane region" description="Helical" evidence="1">
    <location>
        <begin position="121"/>
        <end position="139"/>
    </location>
</feature>
<comment type="caution">
    <text evidence="3">The sequence shown here is derived from an EMBL/GenBank/DDBJ whole genome shotgun (WGS) entry which is preliminary data.</text>
</comment>
<feature type="transmembrane region" description="Helical" evidence="1">
    <location>
        <begin position="25"/>
        <end position="40"/>
    </location>
</feature>
<keyword evidence="1" id="KW-0472">Membrane</keyword>
<feature type="transmembrane region" description="Helical" evidence="1">
    <location>
        <begin position="88"/>
        <end position="109"/>
    </location>
</feature>
<dbReference type="GO" id="GO:0016020">
    <property type="term" value="C:membrane"/>
    <property type="evidence" value="ECO:0007669"/>
    <property type="project" value="InterPro"/>
</dbReference>
<dbReference type="GO" id="GO:0004190">
    <property type="term" value="F:aspartic-type endopeptidase activity"/>
    <property type="evidence" value="ECO:0007669"/>
    <property type="project" value="InterPro"/>
</dbReference>
<dbReference type="AlphaFoldDB" id="A0A7Y0MZZ9"/>
<protein>
    <recommendedName>
        <fullName evidence="2">Prepilin type IV endopeptidase peptidase domain-containing protein</fullName>
    </recommendedName>
</protein>
<dbReference type="EMBL" id="JABCMA010000052">
    <property type="protein sequence ID" value="NMR76532.1"/>
    <property type="molecule type" value="Genomic_DNA"/>
</dbReference>